<keyword evidence="3" id="KW-1185">Reference proteome</keyword>
<reference evidence="2 3" key="1">
    <citation type="submission" date="2023-08" db="EMBL/GenBank/DDBJ databases">
        <title>Annotated Genome Sequence of Vanrija albida AlHP1.</title>
        <authorList>
            <person name="Herzog R."/>
        </authorList>
    </citation>
    <scope>NUCLEOTIDE SEQUENCE [LARGE SCALE GENOMIC DNA]</scope>
    <source>
        <strain evidence="2 3">AlHP1</strain>
    </source>
</reference>
<dbReference type="GeneID" id="95989761"/>
<protein>
    <recommendedName>
        <fullName evidence="4">SGNH domain-containing protein</fullName>
    </recommendedName>
</protein>
<gene>
    <name evidence="2" type="ORF">Q8F55_008718</name>
</gene>
<evidence type="ECO:0000256" key="1">
    <source>
        <dbReference type="SAM" id="SignalP"/>
    </source>
</evidence>
<feature type="chain" id="PRO_5045123353" description="SGNH domain-containing protein" evidence="1">
    <location>
        <begin position="24"/>
        <end position="372"/>
    </location>
</feature>
<proteinExistence type="predicted"/>
<accession>A0ABR3PRT3</accession>
<keyword evidence="1" id="KW-0732">Signal</keyword>
<evidence type="ECO:0000313" key="2">
    <source>
        <dbReference type="EMBL" id="KAL1405095.1"/>
    </source>
</evidence>
<organism evidence="2 3">
    <name type="scientific">Vanrija albida</name>
    <dbReference type="NCBI Taxonomy" id="181172"/>
    <lineage>
        <taxon>Eukaryota</taxon>
        <taxon>Fungi</taxon>
        <taxon>Dikarya</taxon>
        <taxon>Basidiomycota</taxon>
        <taxon>Agaricomycotina</taxon>
        <taxon>Tremellomycetes</taxon>
        <taxon>Trichosporonales</taxon>
        <taxon>Trichosporonaceae</taxon>
        <taxon>Vanrija</taxon>
    </lineage>
</organism>
<comment type="caution">
    <text evidence="2">The sequence shown here is derived from an EMBL/GenBank/DDBJ whole genome shotgun (WGS) entry which is preliminary data.</text>
</comment>
<dbReference type="EMBL" id="JBBXJM010000007">
    <property type="protein sequence ID" value="KAL1405095.1"/>
    <property type="molecule type" value="Genomic_DNA"/>
</dbReference>
<sequence length="372" mass="41607">MTATPTRAHAARLLAVCAAVVLASVLLLDTQRVFSERPYTHKLFAACPAQCPSDPFTRPGMLHWSPAGLANETRWVPFPSAREAWDVAGGPNAYDLPKADSVPSQAWDGAAPQLAARLEQGGEVGWLRGRTVLLIGSSHDRNNVQQLCDVLKGKYYSWGGHTGGYCHAAEHDLVLVNWFLYGMVDVEGRYPPGESPPNTFERRFAEVLVPKMAETGLSHRSIDLVVATSLFWDDKFLSEAKTFGVDRAKAHGLLWHEAAWFRHRLRALFAAVRALYPHAPLMFRTRQLREVHSNDAMLRIFQLDQAARAVAAQEGVALFTWGSKLEGYTVYYDHDQHFALGPNTYVFGDMLFFYLHRAITPGCWECHERTGD</sequence>
<name>A0ABR3PRT3_9TREE</name>
<feature type="signal peptide" evidence="1">
    <location>
        <begin position="1"/>
        <end position="23"/>
    </location>
</feature>
<dbReference type="Proteomes" id="UP001565368">
    <property type="component" value="Unassembled WGS sequence"/>
</dbReference>
<dbReference type="RefSeq" id="XP_069205039.1">
    <property type="nucleotide sequence ID" value="XM_069357102.1"/>
</dbReference>
<evidence type="ECO:0000313" key="3">
    <source>
        <dbReference type="Proteomes" id="UP001565368"/>
    </source>
</evidence>
<evidence type="ECO:0008006" key="4">
    <source>
        <dbReference type="Google" id="ProtNLM"/>
    </source>
</evidence>